<evidence type="ECO:0000313" key="2">
    <source>
        <dbReference type="EMBL" id="MBH5385662.1"/>
    </source>
</evidence>
<sequence>MRRLPNDTITLTIPQLSFETLFGDPEFPSNAHGGNDTITVNVDGLTFINLVGDAAALLDHSRGGNDTLTVNIASENNTVIVDGDAQSMSGHSKGGNDTVTGDSTGSVRNGFTLYGDAEGAMSDHVQGGNDTVIGAFGGRSLNTLVGDGGTMSGDTHGGNDTLVALQTGQTGSALLYGDAFGLSDHAHGGNDNLTFTVGDDAQTGGGRLYGDGGGLSGEARGGNDTLTIVDLHGNVHFYSFLLIGDVDSMSGNAQGGNDVLAGGSYVDMLMGDARTYDPAAPGSITGGRDILNGKGGNDEMWGGPNSDIFAFDKGSGQDLIHDFNQGNTIVGSAAVEHDLIDVQDYGFADWAALKSLISDDASGNAVVHLTASDTITLQGVRTADLHVTDFIV</sequence>
<protein>
    <recommendedName>
        <fullName evidence="4">Calcium-binding protein</fullName>
    </recommendedName>
</protein>
<feature type="compositionally biased region" description="Polar residues" evidence="1">
    <location>
        <begin position="86"/>
        <end position="105"/>
    </location>
</feature>
<dbReference type="EMBL" id="JACEGD010000004">
    <property type="protein sequence ID" value="MBH5385662.1"/>
    <property type="molecule type" value="Genomic_DNA"/>
</dbReference>
<gene>
    <name evidence="2" type="ORF">H1B27_05120</name>
</gene>
<feature type="region of interest" description="Disordered" evidence="1">
    <location>
        <begin position="84"/>
        <end position="105"/>
    </location>
</feature>
<dbReference type="SUPFAM" id="SSF51120">
    <property type="entry name" value="beta-Roll"/>
    <property type="match status" value="1"/>
</dbReference>
<evidence type="ECO:0000256" key="1">
    <source>
        <dbReference type="SAM" id="MobiDB-lite"/>
    </source>
</evidence>
<evidence type="ECO:0000313" key="3">
    <source>
        <dbReference type="Proteomes" id="UP001194539"/>
    </source>
</evidence>
<name>A0ABS0NXD9_9BRAD</name>
<dbReference type="Gene3D" id="2.150.10.10">
    <property type="entry name" value="Serralysin-like metalloprotease, C-terminal"/>
    <property type="match status" value="1"/>
</dbReference>
<reference evidence="2 3" key="1">
    <citation type="submission" date="2020-07" db="EMBL/GenBank/DDBJ databases">
        <title>Bradyrhizobium diversity isolated from nodules of indigenous legumes of Western Australia.</title>
        <authorList>
            <person name="Klepa M.S."/>
        </authorList>
    </citation>
    <scope>NUCLEOTIDE SEQUENCE [LARGE SCALE GENOMIC DNA]</scope>
    <source>
        <strain evidence="2 3">CNPSo 4019</strain>
    </source>
</reference>
<dbReference type="InterPro" id="IPR011049">
    <property type="entry name" value="Serralysin-like_metalloprot_C"/>
</dbReference>
<dbReference type="Proteomes" id="UP001194539">
    <property type="component" value="Unassembled WGS sequence"/>
</dbReference>
<organism evidence="2 3">
    <name type="scientific">Bradyrhizobium diversitatis</name>
    <dbReference type="NCBI Taxonomy" id="2755406"/>
    <lineage>
        <taxon>Bacteria</taxon>
        <taxon>Pseudomonadati</taxon>
        <taxon>Pseudomonadota</taxon>
        <taxon>Alphaproteobacteria</taxon>
        <taxon>Hyphomicrobiales</taxon>
        <taxon>Nitrobacteraceae</taxon>
        <taxon>Bradyrhizobium</taxon>
    </lineage>
</organism>
<proteinExistence type="predicted"/>
<comment type="caution">
    <text evidence="2">The sequence shown here is derived from an EMBL/GenBank/DDBJ whole genome shotgun (WGS) entry which is preliminary data.</text>
</comment>
<accession>A0ABS0NXD9</accession>
<evidence type="ECO:0008006" key="4">
    <source>
        <dbReference type="Google" id="ProtNLM"/>
    </source>
</evidence>
<keyword evidence="3" id="KW-1185">Reference proteome</keyword>
<dbReference type="RefSeq" id="WP_197965241.1">
    <property type="nucleotide sequence ID" value="NZ_JACEGD010000004.1"/>
</dbReference>